<name>A0A975G3U5_9CAUL</name>
<dbReference type="KEGG" id="caul:KCG34_09480"/>
<dbReference type="AlphaFoldDB" id="A0A975G3U5"/>
<dbReference type="Proteomes" id="UP000676409">
    <property type="component" value="Chromosome"/>
</dbReference>
<evidence type="ECO:0000313" key="2">
    <source>
        <dbReference type="Proteomes" id="UP000676409"/>
    </source>
</evidence>
<dbReference type="RefSeq" id="WP_211940119.1">
    <property type="nucleotide sequence ID" value="NZ_CP073078.1"/>
</dbReference>
<reference evidence="1" key="1">
    <citation type="submission" date="2021-04" db="EMBL/GenBank/DDBJ databases">
        <title>The complete genome sequence of Caulobacter sp. S6.</title>
        <authorList>
            <person name="Tang Y."/>
            <person name="Ouyang W."/>
            <person name="Liu Q."/>
            <person name="Huang B."/>
            <person name="Guo Z."/>
            <person name="Lei P."/>
        </authorList>
    </citation>
    <scope>NUCLEOTIDE SEQUENCE</scope>
    <source>
        <strain evidence="1">S6</strain>
    </source>
</reference>
<organism evidence="1 2">
    <name type="scientific">Phenylobacterium montanum</name>
    <dbReference type="NCBI Taxonomy" id="2823693"/>
    <lineage>
        <taxon>Bacteria</taxon>
        <taxon>Pseudomonadati</taxon>
        <taxon>Pseudomonadota</taxon>
        <taxon>Alphaproteobacteria</taxon>
        <taxon>Caulobacterales</taxon>
        <taxon>Caulobacteraceae</taxon>
        <taxon>Phenylobacterium</taxon>
    </lineage>
</organism>
<sequence length="382" mass="44033">MRGERTVQNSQNRTIRSLDHLQNSGSTARVLNLRDVTLRMAGDPDFMTRPLFKNPDLNRAIIVKHRLRSNETEEFSLPRATATKILLPIDINDLKMGARYLFIGQKGFDELLSESFGIKISFDSNDYRTLRLIDETPSLDPFLLREQLRRNGLEPARCYFDLSPADTRRMLAFAQQEIEPLVRVSMGSDPGSANSARKLAHKILANASDAELDPLRRTMQLDHNQYQEGIFCWKAFLYYKWRLMDLLPQVAEISKQIDKIRPRGVIDQDTRELLTSSRETIRNAFVTALKRVRDTLAVYDQAYQGLTQRRDPIAFRNFLLNAPSLFTELGDRLGAVDHVISFWRFRFPENKPVMITGDELADIFTDFEYSLNFQDTSTFLAA</sequence>
<keyword evidence="2" id="KW-1185">Reference proteome</keyword>
<dbReference type="EMBL" id="CP073078">
    <property type="protein sequence ID" value="QUD90068.1"/>
    <property type="molecule type" value="Genomic_DNA"/>
</dbReference>
<gene>
    <name evidence="1" type="ORF">KCG34_09480</name>
</gene>
<accession>A0A975G3U5</accession>
<proteinExistence type="predicted"/>
<protein>
    <submittedName>
        <fullName evidence="1">Uncharacterized protein</fullName>
    </submittedName>
</protein>
<evidence type="ECO:0000313" key="1">
    <source>
        <dbReference type="EMBL" id="QUD90068.1"/>
    </source>
</evidence>